<dbReference type="STRING" id="1294263.JCM21531_445"/>
<evidence type="ECO:0000313" key="1">
    <source>
        <dbReference type="EMBL" id="GAE87100.1"/>
    </source>
</evidence>
<name>W4V0T5_9FIRM</name>
<keyword evidence="2" id="KW-1185">Reference proteome</keyword>
<comment type="caution">
    <text evidence="1">The sequence shown here is derived from an EMBL/GenBank/DDBJ whole genome shotgun (WGS) entry which is preliminary data.</text>
</comment>
<sequence>MGNTLMDIGYSNIEFAQDGYEAVDKAREMQPEVVTLMFQCPVWMGLRQSRKFYR</sequence>
<accession>W4V0T5</accession>
<organism evidence="1 2">
    <name type="scientific">Acetivibrio straminisolvens JCM 21531</name>
    <dbReference type="NCBI Taxonomy" id="1294263"/>
    <lineage>
        <taxon>Bacteria</taxon>
        <taxon>Bacillati</taxon>
        <taxon>Bacillota</taxon>
        <taxon>Clostridia</taxon>
        <taxon>Eubacteriales</taxon>
        <taxon>Oscillospiraceae</taxon>
        <taxon>Acetivibrio</taxon>
    </lineage>
</organism>
<proteinExistence type="predicted"/>
<gene>
    <name evidence="1" type="ORF">JCM21531_445</name>
</gene>
<reference evidence="1" key="1">
    <citation type="journal article" date="2014" name="Genome Announc.">
        <title>Draft Genome Sequence of Clostridium straminisolvens Strain JCM 21531T, Isolated from a Cellulose-Degrading Bacterial Community.</title>
        <authorList>
            <person name="Yuki M."/>
            <person name="Oshima K."/>
            <person name="Suda W."/>
            <person name="Sakamoto M."/>
            <person name="Kitamura K."/>
            <person name="Iida T."/>
            <person name="Hattori M."/>
            <person name="Ohkuma M."/>
        </authorList>
    </citation>
    <scope>NUCLEOTIDE SEQUENCE [LARGE SCALE GENOMIC DNA]</scope>
    <source>
        <strain evidence="1">JCM 21531</strain>
    </source>
</reference>
<evidence type="ECO:0000313" key="2">
    <source>
        <dbReference type="Proteomes" id="UP000019109"/>
    </source>
</evidence>
<dbReference type="EMBL" id="BAVR01000004">
    <property type="protein sequence ID" value="GAE87100.1"/>
    <property type="molecule type" value="Genomic_DNA"/>
</dbReference>
<dbReference type="Proteomes" id="UP000019109">
    <property type="component" value="Unassembled WGS sequence"/>
</dbReference>
<protein>
    <submittedName>
        <fullName evidence="1">Chemotaxis response regulator</fullName>
    </submittedName>
</protein>
<dbReference type="AlphaFoldDB" id="W4V0T5"/>